<evidence type="ECO:0000313" key="4">
    <source>
        <dbReference type="Proteomes" id="UP000219167"/>
    </source>
</evidence>
<dbReference type="PANTHER" id="PTHR38340">
    <property type="entry name" value="S-LAYER PROTEIN"/>
    <property type="match status" value="1"/>
</dbReference>
<dbReference type="GO" id="GO:0005509">
    <property type="term" value="F:calcium ion binding"/>
    <property type="evidence" value="ECO:0007669"/>
    <property type="project" value="InterPro"/>
</dbReference>
<keyword evidence="4" id="KW-1185">Reference proteome</keyword>
<dbReference type="InterPro" id="IPR001343">
    <property type="entry name" value="Hemolysn_Ca-bd"/>
</dbReference>
<dbReference type="InterPro" id="IPR050557">
    <property type="entry name" value="RTX_toxin/Mannuronan_C5-epim"/>
</dbReference>
<sequence>MATYTVYFPGGKYPQDYSPAIAGFNYNPMFGELVDLSSATVIGSSSTRYTLQLDDGLKLRFSGSGFTFDGGGDATGGTVTKVELLQSNGTTLVSTLTGLSLSLEALQDAATVFDPWSLQSWILNRSDILNGSSGNDDLEGFAGNDTINAKGGDDFVIGGEGRDRYDGGTGWDNLSFQDARFNPNALGGVVLDAASGTVVDPYGNTEQFQNFETFRGTQFRDMLKGSARDEDFQGVGGRDVIDGRGGFDTVSYHRDQSNGGRAIGVTVDLKAGTAIDGFSKTDTLSRIEGVRGTAYADSLTGGNGDNWLRGDGGNDYLAGGLGNDQLRGDGGSDYFVFNTKLSAAYNVDEIEDFNVAADTIKLENAVFTKLSGIGTLSASQFVANDKGCAENASHRIIYEKDAGNLYYDYNGKASGGRVLFATLDDGLAMTAADFFII</sequence>
<dbReference type="AlphaFoldDB" id="A0A285UIX0"/>
<dbReference type="InterPro" id="IPR011049">
    <property type="entry name" value="Serralysin-like_metalloprot_C"/>
</dbReference>
<dbReference type="SUPFAM" id="SSF51120">
    <property type="entry name" value="beta-Roll"/>
    <property type="match status" value="2"/>
</dbReference>
<accession>A0A285UIX0</accession>
<dbReference type="RefSeq" id="WP_097140409.1">
    <property type="nucleotide sequence ID" value="NZ_OBQD01000008.1"/>
</dbReference>
<keyword evidence="2" id="KW-0964">Secreted</keyword>
<evidence type="ECO:0000256" key="1">
    <source>
        <dbReference type="ARBA" id="ARBA00004613"/>
    </source>
</evidence>
<proteinExistence type="predicted"/>
<dbReference type="GO" id="GO:0005576">
    <property type="term" value="C:extracellular region"/>
    <property type="evidence" value="ECO:0007669"/>
    <property type="project" value="UniProtKB-SubCell"/>
</dbReference>
<organism evidence="3 4">
    <name type="scientific">Rhizobium subbaraonis</name>
    <dbReference type="NCBI Taxonomy" id="908946"/>
    <lineage>
        <taxon>Bacteria</taxon>
        <taxon>Pseudomonadati</taxon>
        <taxon>Pseudomonadota</taxon>
        <taxon>Alphaproteobacteria</taxon>
        <taxon>Hyphomicrobiales</taxon>
        <taxon>Rhizobiaceae</taxon>
        <taxon>Rhizobium/Agrobacterium group</taxon>
        <taxon>Rhizobium</taxon>
    </lineage>
</organism>
<protein>
    <submittedName>
        <fullName evidence="3">Hemolysin type calcium-binding protein</fullName>
    </submittedName>
</protein>
<dbReference type="PRINTS" id="PR00313">
    <property type="entry name" value="CABNDNGRPT"/>
</dbReference>
<dbReference type="Gene3D" id="2.150.10.10">
    <property type="entry name" value="Serralysin-like metalloprotease, C-terminal"/>
    <property type="match status" value="3"/>
</dbReference>
<comment type="subcellular location">
    <subcellularLocation>
        <location evidence="1">Secreted</location>
    </subcellularLocation>
</comment>
<gene>
    <name evidence="3" type="ORF">SAMN05892877_108237</name>
</gene>
<evidence type="ECO:0000313" key="3">
    <source>
        <dbReference type="EMBL" id="SOC41358.1"/>
    </source>
</evidence>
<name>A0A285UIX0_9HYPH</name>
<dbReference type="Pfam" id="PF00353">
    <property type="entry name" value="HemolysinCabind"/>
    <property type="match status" value="3"/>
</dbReference>
<reference evidence="3 4" key="1">
    <citation type="submission" date="2017-08" db="EMBL/GenBank/DDBJ databases">
        <authorList>
            <person name="de Groot N.N."/>
        </authorList>
    </citation>
    <scope>NUCLEOTIDE SEQUENCE [LARGE SCALE GENOMIC DNA]</scope>
    <source>
        <strain evidence="3 4">JC85</strain>
    </source>
</reference>
<dbReference type="EMBL" id="OBQD01000008">
    <property type="protein sequence ID" value="SOC41358.1"/>
    <property type="molecule type" value="Genomic_DNA"/>
</dbReference>
<dbReference type="PANTHER" id="PTHR38340:SF1">
    <property type="entry name" value="S-LAYER PROTEIN"/>
    <property type="match status" value="1"/>
</dbReference>
<dbReference type="OrthoDB" id="8283528at2"/>
<dbReference type="Proteomes" id="UP000219167">
    <property type="component" value="Unassembled WGS sequence"/>
</dbReference>
<evidence type="ECO:0000256" key="2">
    <source>
        <dbReference type="ARBA" id="ARBA00022525"/>
    </source>
</evidence>